<accession>A0ACC2J8Y5</accession>
<reference evidence="1" key="1">
    <citation type="submission" date="2022-11" db="EMBL/GenBank/DDBJ databases">
        <title>Genome Sequence of Nemania bipapillata.</title>
        <authorList>
            <person name="Buettner E."/>
        </authorList>
    </citation>
    <scope>NUCLEOTIDE SEQUENCE</scope>
    <source>
        <strain evidence="1">CP14</strain>
    </source>
</reference>
<proteinExistence type="predicted"/>
<sequence length="119" mass="12372">MQVKALIISIFLAASVAAVPTKSKGHKGGDESSNEDSLNGIGNGIGKDSQNNPTWASNNGDGSTFGTNDGHNNILNDAFNVNYGADSGKISEEVVAAMKSLTLTCHSHSDGVMSCRWES</sequence>
<name>A0ACC2J8Y5_9PEZI</name>
<organism evidence="1 2">
    <name type="scientific">Nemania bipapillata</name>
    <dbReference type="NCBI Taxonomy" id="110536"/>
    <lineage>
        <taxon>Eukaryota</taxon>
        <taxon>Fungi</taxon>
        <taxon>Dikarya</taxon>
        <taxon>Ascomycota</taxon>
        <taxon>Pezizomycotina</taxon>
        <taxon>Sordariomycetes</taxon>
        <taxon>Xylariomycetidae</taxon>
        <taxon>Xylariales</taxon>
        <taxon>Xylariaceae</taxon>
        <taxon>Nemania</taxon>
    </lineage>
</organism>
<dbReference type="EMBL" id="JAPESX010000042">
    <property type="protein sequence ID" value="KAJ8123777.1"/>
    <property type="molecule type" value="Genomic_DNA"/>
</dbReference>
<evidence type="ECO:0000313" key="1">
    <source>
        <dbReference type="EMBL" id="KAJ8123777.1"/>
    </source>
</evidence>
<evidence type="ECO:0000313" key="2">
    <source>
        <dbReference type="Proteomes" id="UP001153334"/>
    </source>
</evidence>
<keyword evidence="2" id="KW-1185">Reference proteome</keyword>
<comment type="caution">
    <text evidence="1">The sequence shown here is derived from an EMBL/GenBank/DDBJ whole genome shotgun (WGS) entry which is preliminary data.</text>
</comment>
<dbReference type="Proteomes" id="UP001153334">
    <property type="component" value="Unassembled WGS sequence"/>
</dbReference>
<protein>
    <submittedName>
        <fullName evidence="1">Uncharacterized protein</fullName>
    </submittedName>
</protein>
<gene>
    <name evidence="1" type="ORF">ONZ43_g355</name>
</gene>